<organism evidence="1 2">
    <name type="scientific">Legionella bozemanae</name>
    <name type="common">Fluoribacter bozemanae</name>
    <dbReference type="NCBI Taxonomy" id="447"/>
    <lineage>
        <taxon>Bacteria</taxon>
        <taxon>Pseudomonadati</taxon>
        <taxon>Pseudomonadota</taxon>
        <taxon>Gammaproteobacteria</taxon>
        <taxon>Legionellales</taxon>
        <taxon>Legionellaceae</taxon>
        <taxon>Legionella</taxon>
    </lineage>
</organism>
<dbReference type="STRING" id="447.Lboz_3100"/>
<reference evidence="1 2" key="1">
    <citation type="submission" date="2015-11" db="EMBL/GenBank/DDBJ databases">
        <title>Genomic analysis of 38 Legionella species identifies large and diverse effector repertoires.</title>
        <authorList>
            <person name="Burstein D."/>
            <person name="Amaro F."/>
            <person name="Zusman T."/>
            <person name="Lifshitz Z."/>
            <person name="Cohen O."/>
            <person name="Gilbert J.A."/>
            <person name="Pupko T."/>
            <person name="Shuman H.A."/>
            <person name="Segal G."/>
        </authorList>
    </citation>
    <scope>NUCLEOTIDE SEQUENCE [LARGE SCALE GENOMIC DNA]</scope>
    <source>
        <strain evidence="1 2">WIGA</strain>
    </source>
</reference>
<gene>
    <name evidence="1" type="ORF">Lboz_3100</name>
</gene>
<dbReference type="RefSeq" id="WP_131744491.1">
    <property type="nucleotide sequence ID" value="NZ_CAAAIY010000036.1"/>
</dbReference>
<accession>A0A0W0RES7</accession>
<evidence type="ECO:0000313" key="2">
    <source>
        <dbReference type="Proteomes" id="UP000054695"/>
    </source>
</evidence>
<dbReference type="EMBL" id="LNXU01000045">
    <property type="protein sequence ID" value="KTC69584.1"/>
    <property type="molecule type" value="Genomic_DNA"/>
</dbReference>
<comment type="caution">
    <text evidence="1">The sequence shown here is derived from an EMBL/GenBank/DDBJ whole genome shotgun (WGS) entry which is preliminary data.</text>
</comment>
<dbReference type="Proteomes" id="UP000054695">
    <property type="component" value="Unassembled WGS sequence"/>
</dbReference>
<keyword evidence="2" id="KW-1185">Reference proteome</keyword>
<protein>
    <submittedName>
        <fullName evidence="1">Tn3 transposase DDE domain protein</fullName>
    </submittedName>
</protein>
<proteinExistence type="predicted"/>
<evidence type="ECO:0000313" key="1">
    <source>
        <dbReference type="EMBL" id="KTC69584.1"/>
    </source>
</evidence>
<dbReference type="AlphaFoldDB" id="A0A0W0RES7"/>
<dbReference type="PATRIC" id="fig|447.4.peg.3306"/>
<sequence>MNCNPLSIVISGWMMPLMLWIMRGNELLPEFILEKIKHSISKNKEGELEWSLSYDRVEKLDDSFFRTLPQVKLPDTMMFMGDFADMWCVFTHMKTKYKKKKPFKSALNACILGDAFGIKPKKMAEMSDMSFNLLRGYSRRLYSYGYYGPG</sequence>
<name>A0A0W0RES7_LEGBO</name>